<gene>
    <name evidence="3" type="ordered locus">TOL2_C08250</name>
</gene>
<dbReference type="PANTHER" id="PTHR34611">
    <property type="match status" value="1"/>
</dbReference>
<dbReference type="NCBIfam" id="TIGR01784">
    <property type="entry name" value="T_den_put_tspse"/>
    <property type="match status" value="1"/>
</dbReference>
<feature type="domain" description="Transposase (putative) YhgA-like" evidence="2">
    <location>
        <begin position="3"/>
        <end position="195"/>
    </location>
</feature>
<accession>K0NGM6</accession>
<evidence type="ECO:0000313" key="4">
    <source>
        <dbReference type="Proteomes" id="UP000007347"/>
    </source>
</evidence>
<dbReference type="AlphaFoldDB" id="K0NGM6"/>
<protein>
    <submittedName>
        <fullName evidence="3">Conserved uncharacterized protein</fullName>
    </submittedName>
</protein>
<dbReference type="InterPro" id="IPR051699">
    <property type="entry name" value="Rpn/YhgA-like_nuclease"/>
</dbReference>
<dbReference type="RefSeq" id="WP_014956345.1">
    <property type="nucleotide sequence ID" value="NC_018645.1"/>
</dbReference>
<organism evidence="3 4">
    <name type="scientific">Desulfobacula toluolica (strain DSM 7467 / Tol2)</name>
    <dbReference type="NCBI Taxonomy" id="651182"/>
    <lineage>
        <taxon>Bacteria</taxon>
        <taxon>Pseudomonadati</taxon>
        <taxon>Thermodesulfobacteriota</taxon>
        <taxon>Desulfobacteria</taxon>
        <taxon>Desulfobacterales</taxon>
        <taxon>Desulfobacteraceae</taxon>
        <taxon>Desulfobacula</taxon>
    </lineage>
</organism>
<evidence type="ECO:0000259" key="2">
    <source>
        <dbReference type="Pfam" id="PF04754"/>
    </source>
</evidence>
<dbReference type="GO" id="GO:1990238">
    <property type="term" value="F:double-stranded DNA endonuclease activity"/>
    <property type="evidence" value="ECO:0007669"/>
    <property type="project" value="TreeGrafter"/>
</dbReference>
<evidence type="ECO:0000256" key="1">
    <source>
        <dbReference type="ARBA" id="ARBA00009787"/>
    </source>
</evidence>
<dbReference type="InterPro" id="IPR006842">
    <property type="entry name" value="Transposase_31"/>
</dbReference>
<dbReference type="Proteomes" id="UP000007347">
    <property type="component" value="Chromosome"/>
</dbReference>
<evidence type="ECO:0000313" key="3">
    <source>
        <dbReference type="EMBL" id="CCK78993.1"/>
    </source>
</evidence>
<dbReference type="OrthoDB" id="9813385at2"/>
<reference evidence="3 4" key="1">
    <citation type="journal article" date="2013" name="Environ. Microbiol.">
        <title>Complete genome, catabolic sub-proteomes and key-metabolites of Desulfobacula toluolica Tol2, a marine, aromatic compound-degrading, sulfate-reducing bacterium.</title>
        <authorList>
            <person name="Wohlbrand L."/>
            <person name="Jacob J.H."/>
            <person name="Kube M."/>
            <person name="Mussmann M."/>
            <person name="Jarling R."/>
            <person name="Beck A."/>
            <person name="Amann R."/>
            <person name="Wilkes H."/>
            <person name="Reinhardt R."/>
            <person name="Rabus R."/>
        </authorList>
    </citation>
    <scope>NUCLEOTIDE SEQUENCE [LARGE SCALE GENOMIC DNA]</scope>
    <source>
        <strain evidence="4">DSM 7467 / Tol2</strain>
    </source>
</reference>
<keyword evidence="4" id="KW-1185">Reference proteome</keyword>
<dbReference type="GO" id="GO:0006310">
    <property type="term" value="P:DNA recombination"/>
    <property type="evidence" value="ECO:0007669"/>
    <property type="project" value="TreeGrafter"/>
</dbReference>
<dbReference type="STRING" id="651182.TOL2_C08250"/>
<name>K0NGM6_DESTT</name>
<comment type="similarity">
    <text evidence="1">Belongs to the Rpn/YhgA-like nuclease family.</text>
</comment>
<dbReference type="HOGENOM" id="CLU_059548_0_0_7"/>
<dbReference type="PANTHER" id="PTHR34611:SF2">
    <property type="entry name" value="INACTIVE RECOMBINATION-PROMOTING NUCLEASE-LIKE PROTEIN RPNE-RELATED"/>
    <property type="match status" value="1"/>
</dbReference>
<dbReference type="Pfam" id="PF04754">
    <property type="entry name" value="Transposase_31"/>
    <property type="match status" value="1"/>
</dbReference>
<sequence>MGHHDLFFKQTFSIREHAVDYLQHILPPELREGIDYATVTIEKDSHVDTKLAEYFSDTVYSCRFSGTDLKIALLLEHKSHPDNNLPFQLHRYMANLWKNSAKQKQPRMPVIPIVLYHGADKWNPGLLSSRFKNLPDAVRPFVPDFEYIFVNLSAYSNEFIKEHFFTLASLRIAMLIMKNIFDQKLLAQNLGNFFELGRSIFQEAQGLNFLESVINYLYRATEIEINTVVESIAAITIKGGEFAMSTAERLRQEGRQEGMQKGMQKASNKMIFSLVKNAKKQGFPVETIAKIVNLDITLVKKILNNEKVEIPLHLLDLENNH</sequence>
<dbReference type="EMBL" id="FO203503">
    <property type="protein sequence ID" value="CCK78993.1"/>
    <property type="molecule type" value="Genomic_DNA"/>
</dbReference>
<dbReference type="InterPro" id="IPR010106">
    <property type="entry name" value="RpnA"/>
</dbReference>
<proteinExistence type="inferred from homology"/>
<dbReference type="KEGG" id="dto:TOL2_C08250"/>